<protein>
    <submittedName>
        <fullName evidence="2">Uncharacterized protein</fullName>
    </submittedName>
</protein>
<keyword evidence="3" id="KW-1185">Reference proteome</keyword>
<organism evidence="2 3">
    <name type="scientific">Metarhizium humberi</name>
    <dbReference type="NCBI Taxonomy" id="2596975"/>
    <lineage>
        <taxon>Eukaryota</taxon>
        <taxon>Fungi</taxon>
        <taxon>Dikarya</taxon>
        <taxon>Ascomycota</taxon>
        <taxon>Pezizomycotina</taxon>
        <taxon>Sordariomycetes</taxon>
        <taxon>Hypocreomycetidae</taxon>
        <taxon>Hypocreales</taxon>
        <taxon>Clavicipitaceae</taxon>
        <taxon>Metarhizium</taxon>
    </lineage>
</organism>
<accession>A0A9P8M6J9</accession>
<reference evidence="2 3" key="1">
    <citation type="submission" date="2020-07" db="EMBL/GenBank/DDBJ databases">
        <title>Metarhizium humberi genome.</title>
        <authorList>
            <person name="Lysoe E."/>
        </authorList>
    </citation>
    <scope>NUCLEOTIDE SEQUENCE [LARGE SCALE GENOMIC DNA]</scope>
    <source>
        <strain evidence="2 3">ESALQ1638</strain>
    </source>
</reference>
<evidence type="ECO:0000313" key="2">
    <source>
        <dbReference type="EMBL" id="KAH0594728.1"/>
    </source>
</evidence>
<dbReference type="EMBL" id="JACEFI010000015">
    <property type="protein sequence ID" value="KAH0594728.1"/>
    <property type="molecule type" value="Genomic_DNA"/>
</dbReference>
<evidence type="ECO:0000256" key="1">
    <source>
        <dbReference type="SAM" id="MobiDB-lite"/>
    </source>
</evidence>
<dbReference type="AlphaFoldDB" id="A0A9P8M6J9"/>
<sequence length="222" mass="24261">MHLVAALSRASTKWAQLQCMFPRGTGGLPACLPRLEWSLQGAHVEPTSSPRRVRVKSTSKPQTSCAMPPGVVHDDSDHGGWAAGRLECLPGPPARNRKSCMRGCEPPRGHTSDWARQRKNPAVHVFGPQGISTGIELTSSDIRRVWLPLLRGFRTSASGRTTDGWLDVCGAEKTRIVVRVDAVKRDGIVRRSGHLVHTRLVLSLAQFKVLTHIGIMEETASV</sequence>
<gene>
    <name evidence="2" type="ORF">MHUMG1_07562</name>
</gene>
<dbReference type="Proteomes" id="UP000764110">
    <property type="component" value="Unassembled WGS sequence"/>
</dbReference>
<proteinExistence type="predicted"/>
<comment type="caution">
    <text evidence="2">The sequence shown here is derived from an EMBL/GenBank/DDBJ whole genome shotgun (WGS) entry which is preliminary data.</text>
</comment>
<feature type="region of interest" description="Disordered" evidence="1">
    <location>
        <begin position="46"/>
        <end position="69"/>
    </location>
</feature>
<evidence type="ECO:0000313" key="3">
    <source>
        <dbReference type="Proteomes" id="UP000764110"/>
    </source>
</evidence>
<name>A0A9P8M6J9_9HYPO</name>